<dbReference type="SUPFAM" id="SSF53335">
    <property type="entry name" value="S-adenosyl-L-methionine-dependent methyltransferases"/>
    <property type="match status" value="1"/>
</dbReference>
<keyword evidence="3" id="KW-1185">Reference proteome</keyword>
<dbReference type="GO" id="GO:0032259">
    <property type="term" value="P:methylation"/>
    <property type="evidence" value="ECO:0007669"/>
    <property type="project" value="UniProtKB-KW"/>
</dbReference>
<dbReference type="PANTHER" id="PTHR36973">
    <property type="entry name" value="SLL1456 PROTEIN-RELATED"/>
    <property type="match status" value="1"/>
</dbReference>
<reference evidence="2 3" key="1">
    <citation type="submission" date="2021-05" db="EMBL/GenBank/DDBJ databases">
        <title>The draft genome of Geobacter pelophilus DSM 12255.</title>
        <authorList>
            <person name="Xu Z."/>
            <person name="Masuda Y."/>
            <person name="Itoh H."/>
            <person name="Senoo K."/>
        </authorList>
    </citation>
    <scope>NUCLEOTIDE SEQUENCE [LARGE SCALE GENOMIC DNA]</scope>
    <source>
        <strain evidence="2 3">DSM 12255</strain>
    </source>
</reference>
<dbReference type="GO" id="GO:0008171">
    <property type="term" value="F:O-methyltransferase activity"/>
    <property type="evidence" value="ECO:0007669"/>
    <property type="project" value="TreeGrafter"/>
</dbReference>
<name>A0AAW4L507_9BACT</name>
<dbReference type="Proteomes" id="UP000811899">
    <property type="component" value="Unassembled WGS sequence"/>
</dbReference>
<keyword evidence="2" id="KW-0808">Transferase</keyword>
<dbReference type="NCBIfam" id="TIGR01444">
    <property type="entry name" value="fkbM_fam"/>
    <property type="match status" value="1"/>
</dbReference>
<dbReference type="InterPro" id="IPR029063">
    <property type="entry name" value="SAM-dependent_MTases_sf"/>
</dbReference>
<dbReference type="RefSeq" id="WP_214173078.1">
    <property type="nucleotide sequence ID" value="NZ_JAHCVJ010000010.1"/>
</dbReference>
<protein>
    <submittedName>
        <fullName evidence="2">FkbM family methyltransferase</fullName>
    </submittedName>
</protein>
<feature type="domain" description="Methyltransferase FkbM" evidence="1">
    <location>
        <begin position="41"/>
        <end position="211"/>
    </location>
</feature>
<evidence type="ECO:0000259" key="1">
    <source>
        <dbReference type="Pfam" id="PF05050"/>
    </source>
</evidence>
<keyword evidence="2" id="KW-0489">Methyltransferase</keyword>
<evidence type="ECO:0000313" key="2">
    <source>
        <dbReference type="EMBL" id="MBT0666304.1"/>
    </source>
</evidence>
<sequence length="239" mass="27231">MLKKLLPYSLRKNLLDLLQPDRPGIGPVLRRMDRDKKVIFDIGANVGDVSCYLLHYFPQATVFGFEPCLDTHARLLENVAAAGFSDRFKPFRLGFFDQETEGTLNVASAHGASSMLELGAEYRLLNPHIEMVATEKIPLMRLDDFVARERIAHIDLVKIDVEGVELQVLRGGAETFSRLVDTVVMEISFVRRPREESEYIRLFQILHDYGFAPAEIYDVAHAGDGPWKLAQFDCVFRRF</sequence>
<accession>A0AAW4L507</accession>
<dbReference type="InterPro" id="IPR006342">
    <property type="entry name" value="FkbM_mtfrase"/>
</dbReference>
<dbReference type="InterPro" id="IPR053188">
    <property type="entry name" value="FkbM_Methyltransferase"/>
</dbReference>
<comment type="caution">
    <text evidence="2">The sequence shown here is derived from an EMBL/GenBank/DDBJ whole genome shotgun (WGS) entry which is preliminary data.</text>
</comment>
<gene>
    <name evidence="2" type="ORF">KI809_18490</name>
</gene>
<dbReference type="PANTHER" id="PTHR36973:SF4">
    <property type="entry name" value="NODULATION PROTEIN"/>
    <property type="match status" value="1"/>
</dbReference>
<evidence type="ECO:0000313" key="3">
    <source>
        <dbReference type="Proteomes" id="UP000811899"/>
    </source>
</evidence>
<proteinExistence type="predicted"/>
<organism evidence="2 3">
    <name type="scientific">Geoanaerobacter pelophilus</name>
    <dbReference type="NCBI Taxonomy" id="60036"/>
    <lineage>
        <taxon>Bacteria</taxon>
        <taxon>Pseudomonadati</taxon>
        <taxon>Thermodesulfobacteriota</taxon>
        <taxon>Desulfuromonadia</taxon>
        <taxon>Geobacterales</taxon>
        <taxon>Geobacteraceae</taxon>
        <taxon>Geoanaerobacter</taxon>
    </lineage>
</organism>
<dbReference type="Pfam" id="PF05050">
    <property type="entry name" value="Methyltransf_21"/>
    <property type="match status" value="1"/>
</dbReference>
<dbReference type="AlphaFoldDB" id="A0AAW4L507"/>
<dbReference type="Gene3D" id="3.40.50.150">
    <property type="entry name" value="Vaccinia Virus protein VP39"/>
    <property type="match status" value="1"/>
</dbReference>
<dbReference type="EMBL" id="JAHCVJ010000010">
    <property type="protein sequence ID" value="MBT0666304.1"/>
    <property type="molecule type" value="Genomic_DNA"/>
</dbReference>